<name>A0A7W6CWB3_9HYPH</name>
<dbReference type="PANTHER" id="PTHR11455">
    <property type="entry name" value="CRYPTOCHROME"/>
    <property type="match status" value="1"/>
</dbReference>
<proteinExistence type="inferred from homology"/>
<evidence type="ECO:0000256" key="1">
    <source>
        <dbReference type="ARBA" id="ARBA00001932"/>
    </source>
</evidence>
<dbReference type="PROSITE" id="PS51645">
    <property type="entry name" value="PHR_CRY_ALPHA_BETA"/>
    <property type="match status" value="1"/>
</dbReference>
<dbReference type="Pfam" id="PF03441">
    <property type="entry name" value="FAD_binding_7"/>
    <property type="match status" value="1"/>
</dbReference>
<dbReference type="PROSITE" id="PS00394">
    <property type="entry name" value="DNA_PHOTOLYASES_1_1"/>
    <property type="match status" value="1"/>
</dbReference>
<feature type="site" description="Electron transfer via tryptophanyl radical" evidence="9">
    <location>
        <position position="393"/>
    </location>
</feature>
<dbReference type="FunFam" id="1.10.579.10:FF:000003">
    <property type="entry name" value="Deoxyribodipyrimidine photo-lyase"/>
    <property type="match status" value="1"/>
</dbReference>
<evidence type="ECO:0000256" key="3">
    <source>
        <dbReference type="ARBA" id="ARBA00014046"/>
    </source>
</evidence>
<dbReference type="Gene3D" id="1.25.40.80">
    <property type="match status" value="1"/>
</dbReference>
<feature type="site" description="Electron transfer via tryptophanyl radical" evidence="9">
    <location>
        <position position="316"/>
    </location>
</feature>
<dbReference type="InterPro" id="IPR036134">
    <property type="entry name" value="Crypto/Photolyase_FAD-like_sf"/>
</dbReference>
<comment type="similarity">
    <text evidence="10">Belongs to the DNA photolyase family.</text>
</comment>
<keyword evidence="5 8" id="KW-0274">FAD</keyword>
<feature type="domain" description="Photolyase/cryptochrome alpha/beta" evidence="11">
    <location>
        <begin position="8"/>
        <end position="137"/>
    </location>
</feature>
<dbReference type="InterPro" id="IPR014729">
    <property type="entry name" value="Rossmann-like_a/b/a_fold"/>
</dbReference>
<dbReference type="SUPFAM" id="SSF48173">
    <property type="entry name" value="Cryptochrome/photolyase FAD-binding domain"/>
    <property type="match status" value="1"/>
</dbReference>
<dbReference type="RefSeq" id="WP_183394084.1">
    <property type="nucleotide sequence ID" value="NZ_JACIDR010000001.1"/>
</dbReference>
<dbReference type="InterPro" id="IPR002081">
    <property type="entry name" value="Cryptochrome/DNA_photolyase_1"/>
</dbReference>
<feature type="binding site" evidence="8">
    <location>
        <begin position="383"/>
        <end position="385"/>
    </location>
    <ligand>
        <name>FAD</name>
        <dbReference type="ChEBI" id="CHEBI:57692"/>
    </ligand>
</feature>
<dbReference type="EC" id="4.1.99.3" evidence="2"/>
<evidence type="ECO:0000313" key="12">
    <source>
        <dbReference type="EMBL" id="MBB3972295.1"/>
    </source>
</evidence>
<keyword evidence="13" id="KW-1185">Reference proteome</keyword>
<feature type="site" description="Electron transfer via tryptophanyl radical" evidence="9">
    <location>
        <position position="370"/>
    </location>
</feature>
<feature type="binding site" evidence="8">
    <location>
        <begin position="244"/>
        <end position="248"/>
    </location>
    <ligand>
        <name>FAD</name>
        <dbReference type="ChEBI" id="CHEBI:57692"/>
    </ligand>
</feature>
<dbReference type="GO" id="GO:0071949">
    <property type="term" value="F:FAD binding"/>
    <property type="evidence" value="ECO:0007669"/>
    <property type="project" value="TreeGrafter"/>
</dbReference>
<dbReference type="InterPro" id="IPR018394">
    <property type="entry name" value="DNA_photolyase_1_CS_C"/>
</dbReference>
<comment type="cofactor">
    <cofactor evidence="1">
        <name>(6R)-5,10-methylene-5,6,7,8-tetrahydrofolate</name>
        <dbReference type="ChEBI" id="CHEBI:15636"/>
    </cofactor>
</comment>
<dbReference type="PRINTS" id="PR00147">
    <property type="entry name" value="DNAPHOTLYASE"/>
</dbReference>
<evidence type="ECO:0000256" key="7">
    <source>
        <dbReference type="ARBA" id="ARBA00033999"/>
    </source>
</evidence>
<evidence type="ECO:0000256" key="10">
    <source>
        <dbReference type="RuleBase" id="RU004182"/>
    </source>
</evidence>
<evidence type="ECO:0000256" key="2">
    <source>
        <dbReference type="ARBA" id="ARBA00013149"/>
    </source>
</evidence>
<dbReference type="PANTHER" id="PTHR11455:SF9">
    <property type="entry name" value="CRYPTOCHROME CIRCADIAN CLOCK 5 ISOFORM X1"/>
    <property type="match status" value="1"/>
</dbReference>
<accession>A0A7W6CWB3</accession>
<dbReference type="Gene3D" id="3.40.50.620">
    <property type="entry name" value="HUPs"/>
    <property type="match status" value="1"/>
</dbReference>
<dbReference type="Pfam" id="PF00875">
    <property type="entry name" value="DNA_photolyase"/>
    <property type="match status" value="1"/>
</dbReference>
<dbReference type="Gene3D" id="1.10.579.10">
    <property type="entry name" value="DNA Cyclobutane Dipyrimidine Photolyase, subunit A, domain 3"/>
    <property type="match status" value="1"/>
</dbReference>
<evidence type="ECO:0000256" key="5">
    <source>
        <dbReference type="ARBA" id="ARBA00022827"/>
    </source>
</evidence>
<dbReference type="SUPFAM" id="SSF52425">
    <property type="entry name" value="Cryptochrome/photolyase, N-terminal domain"/>
    <property type="match status" value="1"/>
</dbReference>
<dbReference type="GO" id="GO:0003677">
    <property type="term" value="F:DNA binding"/>
    <property type="evidence" value="ECO:0007669"/>
    <property type="project" value="TreeGrafter"/>
</dbReference>
<dbReference type="InterPro" id="IPR006050">
    <property type="entry name" value="DNA_photolyase_N"/>
</dbReference>
<feature type="binding site" evidence="8">
    <location>
        <position position="232"/>
    </location>
    <ligand>
        <name>FAD</name>
        <dbReference type="ChEBI" id="CHEBI:57692"/>
    </ligand>
</feature>
<evidence type="ECO:0000256" key="6">
    <source>
        <dbReference type="ARBA" id="ARBA00022991"/>
    </source>
</evidence>
<dbReference type="InterPro" id="IPR036155">
    <property type="entry name" value="Crypto/Photolyase_N_sf"/>
</dbReference>
<evidence type="ECO:0000256" key="4">
    <source>
        <dbReference type="ARBA" id="ARBA00022630"/>
    </source>
</evidence>
<dbReference type="GO" id="GO:0000719">
    <property type="term" value="P:photoreactive repair"/>
    <property type="evidence" value="ECO:0007669"/>
    <property type="project" value="UniProtKB-ARBA"/>
</dbReference>
<reference evidence="12 13" key="1">
    <citation type="submission" date="2020-08" db="EMBL/GenBank/DDBJ databases">
        <title>Genomic Encyclopedia of Type Strains, Phase IV (KMG-IV): sequencing the most valuable type-strain genomes for metagenomic binning, comparative biology and taxonomic classification.</title>
        <authorList>
            <person name="Goeker M."/>
        </authorList>
    </citation>
    <scope>NUCLEOTIDE SEQUENCE [LARGE SCALE GENOMIC DNA]</scope>
    <source>
        <strain evidence="12 13">DSM 25481</strain>
    </source>
</reference>
<keyword evidence="12" id="KW-0456">Lyase</keyword>
<gene>
    <name evidence="12" type="ORF">GGR24_000928</name>
</gene>
<evidence type="ECO:0000259" key="11">
    <source>
        <dbReference type="PROSITE" id="PS51645"/>
    </source>
</evidence>
<evidence type="ECO:0000313" key="13">
    <source>
        <dbReference type="Proteomes" id="UP000528964"/>
    </source>
</evidence>
<comment type="caution">
    <text evidence="12">The sequence shown here is derived from an EMBL/GenBank/DDBJ whole genome shotgun (WGS) entry which is preliminary data.</text>
</comment>
<comment type="cofactor">
    <cofactor evidence="8">
        <name>FAD</name>
        <dbReference type="ChEBI" id="CHEBI:57692"/>
    </cofactor>
    <text evidence="8">Binds 1 FAD per subunit.</text>
</comment>
<dbReference type="InterPro" id="IPR005101">
    <property type="entry name" value="Cryptochr/Photolyase_FAD-bd"/>
</dbReference>
<dbReference type="GO" id="GO:0009416">
    <property type="term" value="P:response to light stimulus"/>
    <property type="evidence" value="ECO:0007669"/>
    <property type="project" value="TreeGrafter"/>
</dbReference>
<dbReference type="GO" id="GO:0003904">
    <property type="term" value="F:deoxyribodipyrimidine photo-lyase activity"/>
    <property type="evidence" value="ECO:0007669"/>
    <property type="project" value="UniProtKB-EC"/>
</dbReference>
<dbReference type="PROSITE" id="PS00691">
    <property type="entry name" value="DNA_PHOTOLYASES_1_2"/>
    <property type="match status" value="1"/>
</dbReference>
<dbReference type="AlphaFoldDB" id="A0A7W6CWB3"/>
<dbReference type="Proteomes" id="UP000528964">
    <property type="component" value="Unassembled WGS sequence"/>
</dbReference>
<protein>
    <recommendedName>
        <fullName evidence="3">Deoxyribodipyrimidine photo-lyase</fullName>
        <ecNumber evidence="2">4.1.99.3</ecNumber>
    </recommendedName>
</protein>
<keyword evidence="6 10" id="KW-0157">Chromophore</keyword>
<keyword evidence="4 8" id="KW-0285">Flavoprotein</keyword>
<evidence type="ECO:0000256" key="8">
    <source>
        <dbReference type="PIRSR" id="PIRSR602081-1"/>
    </source>
</evidence>
<sequence>MISPGRPPCALIWFREDLRLTDNPAVTAAVASGLPVTALFLLDEQSAGLRPLGGASRWWLSQSLKALARDCDRISLPFAVRSGSAGTAIPQTVEESGAAQVFWTRRYSEPEASIDAELRRALDRGGAVVQTFGGRLLHEPSAVRSGSGAPFKVYGAFWRAARSGGAPRAPLPAPAGQKIIAGPRLGGDEIDALGLEPRAPDWAGGLREAWTPGESGARDALETFLQDGLSGYSAARDRPDLPGTSRLSPHLRFGEISPVQLWHASEAALAEGLAQARDVEKFRNELGWREFAHHLLAAFPDMARRNASSRFDGFSWRKPDAAELDAWRGGLTGYPIVDAGMRQLWRTGWMHNRVRMIAASFLIKDLLVDWRIGEAWFWDTLVDADPANNAMNWQWVAGSGADAAPFFRIFNPVLQGRKFDPSGDYVRTYVPELSRLPAKWIHAPWEAPSEALDAAGVELGRDYPRPIVDHAAARKRALAALAQISDPTPDPGA</sequence>
<organism evidence="12 13">
    <name type="scientific">Hansschlegelia beijingensis</name>
    <dbReference type="NCBI Taxonomy" id="1133344"/>
    <lineage>
        <taxon>Bacteria</taxon>
        <taxon>Pseudomonadati</taxon>
        <taxon>Pseudomonadota</taxon>
        <taxon>Alphaproteobacteria</taxon>
        <taxon>Hyphomicrobiales</taxon>
        <taxon>Methylopilaceae</taxon>
        <taxon>Hansschlegelia</taxon>
    </lineage>
</organism>
<comment type="catalytic activity">
    <reaction evidence="7">
        <text>cyclobutadipyrimidine (in DNA) = 2 pyrimidine residues (in DNA).</text>
        <dbReference type="EC" id="4.1.99.3"/>
    </reaction>
</comment>
<evidence type="ECO:0000256" key="9">
    <source>
        <dbReference type="PIRSR" id="PIRSR602081-2"/>
    </source>
</evidence>
<feature type="binding site" evidence="8">
    <location>
        <position position="282"/>
    </location>
    <ligand>
        <name>FAD</name>
        <dbReference type="ChEBI" id="CHEBI:57692"/>
    </ligand>
</feature>
<dbReference type="EMBL" id="JACIDR010000001">
    <property type="protein sequence ID" value="MBB3972295.1"/>
    <property type="molecule type" value="Genomic_DNA"/>
</dbReference>